<reference evidence="7 8" key="1">
    <citation type="submission" date="2019-07" db="EMBL/GenBank/DDBJ databases">
        <title>New species of Amycolatopsis and Streptomyces.</title>
        <authorList>
            <person name="Duangmal K."/>
            <person name="Teo W.F.A."/>
            <person name="Lipun K."/>
        </authorList>
    </citation>
    <scope>NUCLEOTIDE SEQUENCE [LARGE SCALE GENOMIC DNA]</scope>
    <source>
        <strain evidence="7 8">JCM 30562</strain>
    </source>
</reference>
<dbReference type="Pfam" id="PF01553">
    <property type="entry name" value="Acyltransferase"/>
    <property type="match status" value="1"/>
</dbReference>
<gene>
    <name evidence="7" type="ORF">FNH06_02695</name>
</gene>
<sequence length="241" mass="25851">MRRWRGALTVLAGAGSAVRNGGLRPPARRLLTELGVEVATDNDRLAAPDARGSLIVANHLSWLDIVTALAIEPTAFLAKREVGRWPLIGGLARRCGTMFIGRNELRGLPAVVADLAGALRSGRSVLVFPEGTTWCGRCGGGEFRRAPFQAAIDARAPIRPLTFEYLQGDEPSTVASFVGDDTLLASLRRVTQASDLQVRVTAHDAFEPDGDRRELAARAEASVRSVLTSARPRGIRQAAHV</sequence>
<accession>A0A558ANB0</accession>
<name>A0A558ANB0_9PSEU</name>
<evidence type="ECO:0000259" key="6">
    <source>
        <dbReference type="SMART" id="SM00563"/>
    </source>
</evidence>
<dbReference type="OrthoDB" id="5184723at2"/>
<keyword evidence="8" id="KW-1185">Reference proteome</keyword>
<evidence type="ECO:0000313" key="8">
    <source>
        <dbReference type="Proteomes" id="UP000318578"/>
    </source>
</evidence>
<evidence type="ECO:0000256" key="1">
    <source>
        <dbReference type="ARBA" id="ARBA00005189"/>
    </source>
</evidence>
<feature type="domain" description="Phospholipid/glycerol acyltransferase" evidence="6">
    <location>
        <begin position="53"/>
        <end position="166"/>
    </location>
</feature>
<dbReference type="Proteomes" id="UP000318578">
    <property type="component" value="Unassembled WGS sequence"/>
</dbReference>
<evidence type="ECO:0000256" key="5">
    <source>
        <dbReference type="ARBA" id="ARBA00023315"/>
    </source>
</evidence>
<keyword evidence="4" id="KW-0443">Lipid metabolism</keyword>
<dbReference type="PANTHER" id="PTHR10434">
    <property type="entry name" value="1-ACYL-SN-GLYCEROL-3-PHOSPHATE ACYLTRANSFERASE"/>
    <property type="match status" value="1"/>
</dbReference>
<proteinExistence type="predicted"/>
<evidence type="ECO:0000313" key="7">
    <source>
        <dbReference type="EMBL" id="TVT25754.1"/>
    </source>
</evidence>
<evidence type="ECO:0000256" key="2">
    <source>
        <dbReference type="ARBA" id="ARBA00022516"/>
    </source>
</evidence>
<dbReference type="AlphaFoldDB" id="A0A558ANB0"/>
<dbReference type="SUPFAM" id="SSF69593">
    <property type="entry name" value="Glycerol-3-phosphate (1)-acyltransferase"/>
    <property type="match status" value="1"/>
</dbReference>
<keyword evidence="3 7" id="KW-0808">Transferase</keyword>
<organism evidence="7 8">
    <name type="scientific">Amycolatopsis acidiphila</name>
    <dbReference type="NCBI Taxonomy" id="715473"/>
    <lineage>
        <taxon>Bacteria</taxon>
        <taxon>Bacillati</taxon>
        <taxon>Actinomycetota</taxon>
        <taxon>Actinomycetes</taxon>
        <taxon>Pseudonocardiales</taxon>
        <taxon>Pseudonocardiaceae</taxon>
        <taxon>Amycolatopsis</taxon>
    </lineage>
</organism>
<comment type="pathway">
    <text evidence="1">Lipid metabolism.</text>
</comment>
<comment type="caution">
    <text evidence="7">The sequence shown here is derived from an EMBL/GenBank/DDBJ whole genome shotgun (WGS) entry which is preliminary data.</text>
</comment>
<dbReference type="CDD" id="cd07989">
    <property type="entry name" value="LPLAT_AGPAT-like"/>
    <property type="match status" value="1"/>
</dbReference>
<dbReference type="GO" id="GO:0006654">
    <property type="term" value="P:phosphatidic acid biosynthetic process"/>
    <property type="evidence" value="ECO:0007669"/>
    <property type="project" value="TreeGrafter"/>
</dbReference>
<dbReference type="EMBL" id="VJZA01000002">
    <property type="protein sequence ID" value="TVT25754.1"/>
    <property type="molecule type" value="Genomic_DNA"/>
</dbReference>
<keyword evidence="2" id="KW-0444">Lipid biosynthesis</keyword>
<keyword evidence="5 7" id="KW-0012">Acyltransferase</keyword>
<dbReference type="InterPro" id="IPR002123">
    <property type="entry name" value="Plipid/glycerol_acylTrfase"/>
</dbReference>
<dbReference type="PANTHER" id="PTHR10434:SF64">
    <property type="entry name" value="1-ACYL-SN-GLYCEROL-3-PHOSPHATE ACYLTRANSFERASE-RELATED"/>
    <property type="match status" value="1"/>
</dbReference>
<evidence type="ECO:0000256" key="3">
    <source>
        <dbReference type="ARBA" id="ARBA00022679"/>
    </source>
</evidence>
<dbReference type="GO" id="GO:0003841">
    <property type="term" value="F:1-acylglycerol-3-phosphate O-acyltransferase activity"/>
    <property type="evidence" value="ECO:0007669"/>
    <property type="project" value="TreeGrafter"/>
</dbReference>
<dbReference type="SMART" id="SM00563">
    <property type="entry name" value="PlsC"/>
    <property type="match status" value="1"/>
</dbReference>
<protein>
    <submittedName>
        <fullName evidence="7">1-acyl-sn-glycerol-3-phosphate acyltransferase</fullName>
    </submittedName>
</protein>
<evidence type="ECO:0000256" key="4">
    <source>
        <dbReference type="ARBA" id="ARBA00023098"/>
    </source>
</evidence>